<keyword evidence="2" id="KW-0833">Ubl conjugation pathway</keyword>
<reference evidence="4" key="3">
    <citation type="journal article" date="2014" name="Nature">
        <title>Elephant shark genome provides unique insights into gnathostome evolution.</title>
        <authorList>
            <consortium name="International Elephant Shark Genome Sequencing Consortium"/>
            <person name="Venkatesh B."/>
            <person name="Lee A.P."/>
            <person name="Ravi V."/>
            <person name="Maurya A.K."/>
            <person name="Lian M.M."/>
            <person name="Swann J.B."/>
            <person name="Ohta Y."/>
            <person name="Flajnik M.F."/>
            <person name="Sutoh Y."/>
            <person name="Kasahara M."/>
            <person name="Hoon S."/>
            <person name="Gangu V."/>
            <person name="Roy S.W."/>
            <person name="Irimia M."/>
            <person name="Korzh V."/>
            <person name="Kondrychyn I."/>
            <person name="Lim Z.W."/>
            <person name="Tay B.H."/>
            <person name="Tohari S."/>
            <person name="Kong K.W."/>
            <person name="Ho S."/>
            <person name="Lorente-Galdos B."/>
            <person name="Quilez J."/>
            <person name="Marques-Bonet T."/>
            <person name="Raney B.J."/>
            <person name="Ingham P.W."/>
            <person name="Tay A."/>
            <person name="Hillier L.W."/>
            <person name="Minx P."/>
            <person name="Boehm T."/>
            <person name="Wilson R.K."/>
            <person name="Brenner S."/>
            <person name="Warren W.C."/>
        </authorList>
    </citation>
    <scope>NUCLEOTIDE SEQUENCE [LARGE SCALE GENOMIC DNA]</scope>
</reference>
<dbReference type="SUPFAM" id="SSF81383">
    <property type="entry name" value="F-box domain"/>
    <property type="match status" value="1"/>
</dbReference>
<dbReference type="Proteomes" id="UP000314986">
    <property type="component" value="Unassembled WGS sequence"/>
</dbReference>
<name>A0A4W3GPD9_CALMI</name>
<reference evidence="4" key="1">
    <citation type="journal article" date="2006" name="Science">
        <title>Ancient noncoding elements conserved in the human genome.</title>
        <authorList>
            <person name="Venkatesh B."/>
            <person name="Kirkness E.F."/>
            <person name="Loh Y.H."/>
            <person name="Halpern A.L."/>
            <person name="Lee A.P."/>
            <person name="Johnson J."/>
            <person name="Dandona N."/>
            <person name="Viswanathan L.D."/>
            <person name="Tay A."/>
            <person name="Venter J.C."/>
            <person name="Strausberg R.L."/>
            <person name="Brenner S."/>
        </authorList>
    </citation>
    <scope>NUCLEOTIDE SEQUENCE [LARGE SCALE GENOMIC DNA]</scope>
</reference>
<evidence type="ECO:0000256" key="2">
    <source>
        <dbReference type="ARBA" id="ARBA00022786"/>
    </source>
</evidence>
<dbReference type="PANTHER" id="PTHR46550:SF1">
    <property type="entry name" value="F-BOX PROTEIN 3"/>
    <property type="match status" value="1"/>
</dbReference>
<dbReference type="InterPro" id="IPR036047">
    <property type="entry name" value="F-box-like_dom_sf"/>
</dbReference>
<keyword evidence="4" id="KW-1185">Reference proteome</keyword>
<dbReference type="AlphaFoldDB" id="A0A4W3GPD9"/>
<reference evidence="3" key="5">
    <citation type="submission" date="2025-09" db="UniProtKB">
        <authorList>
            <consortium name="Ensembl"/>
        </authorList>
    </citation>
    <scope>IDENTIFICATION</scope>
</reference>
<reference evidence="3" key="4">
    <citation type="submission" date="2025-08" db="UniProtKB">
        <authorList>
            <consortium name="Ensembl"/>
        </authorList>
    </citation>
    <scope>IDENTIFICATION</scope>
</reference>
<sequence>SRFSHWSTNIFASWNLPTSPSCLIGRRSTSPAADSTRLALASCSCVCRRLHQLCNHDPMWKVQCHKYWLVSEEEKAEKKLSWKEMFCEYFSDLGRYIEHYAEVRTAWEELKAFLEVQCPRMIASLKGNHRVLCCKHL</sequence>
<dbReference type="PANTHER" id="PTHR46550">
    <property type="entry name" value="F-BOX ONLY PROTEIN 3"/>
    <property type="match status" value="1"/>
</dbReference>
<accession>A0A4W3GPD9</accession>
<evidence type="ECO:0008006" key="5">
    <source>
        <dbReference type="Google" id="ProtNLM"/>
    </source>
</evidence>
<dbReference type="InParanoid" id="A0A4W3GPD9"/>
<comment type="pathway">
    <text evidence="1">Protein modification; protein ubiquitination.</text>
</comment>
<dbReference type="Gene3D" id="1.20.1280.50">
    <property type="match status" value="1"/>
</dbReference>
<dbReference type="GO" id="GO:0005737">
    <property type="term" value="C:cytoplasm"/>
    <property type="evidence" value="ECO:0007669"/>
    <property type="project" value="TreeGrafter"/>
</dbReference>
<evidence type="ECO:0000313" key="3">
    <source>
        <dbReference type="Ensembl" id="ENSCMIP00000005858.1"/>
    </source>
</evidence>
<dbReference type="Ensembl" id="ENSCMIT00000006053.1">
    <property type="protein sequence ID" value="ENSCMIP00000005858.1"/>
    <property type="gene ID" value="ENSCMIG00000003365.1"/>
</dbReference>
<evidence type="ECO:0000313" key="4">
    <source>
        <dbReference type="Proteomes" id="UP000314986"/>
    </source>
</evidence>
<dbReference type="GeneTree" id="ENSGT00970000197204"/>
<dbReference type="STRING" id="7868.ENSCMIP00000005858"/>
<dbReference type="InterPro" id="IPR052121">
    <property type="entry name" value="F-box_SCF_Substrate_Recog"/>
</dbReference>
<dbReference type="OMA" id="KEMFCEY"/>
<protein>
    <recommendedName>
        <fullName evidence="5">F-box domain-containing protein</fullName>
    </recommendedName>
</protein>
<evidence type="ECO:0000256" key="1">
    <source>
        <dbReference type="ARBA" id="ARBA00004906"/>
    </source>
</evidence>
<reference evidence="4" key="2">
    <citation type="journal article" date="2007" name="PLoS Biol.">
        <title>Survey sequencing and comparative analysis of the elephant shark (Callorhinchus milii) genome.</title>
        <authorList>
            <person name="Venkatesh B."/>
            <person name="Kirkness E.F."/>
            <person name="Loh Y.H."/>
            <person name="Halpern A.L."/>
            <person name="Lee A.P."/>
            <person name="Johnson J."/>
            <person name="Dandona N."/>
            <person name="Viswanathan L.D."/>
            <person name="Tay A."/>
            <person name="Venter J.C."/>
            <person name="Strausberg R.L."/>
            <person name="Brenner S."/>
        </authorList>
    </citation>
    <scope>NUCLEOTIDE SEQUENCE [LARGE SCALE GENOMIC DNA]</scope>
</reference>
<organism evidence="3 4">
    <name type="scientific">Callorhinchus milii</name>
    <name type="common">Ghost shark</name>
    <dbReference type="NCBI Taxonomy" id="7868"/>
    <lineage>
        <taxon>Eukaryota</taxon>
        <taxon>Metazoa</taxon>
        <taxon>Chordata</taxon>
        <taxon>Craniata</taxon>
        <taxon>Vertebrata</taxon>
        <taxon>Chondrichthyes</taxon>
        <taxon>Holocephali</taxon>
        <taxon>Chimaeriformes</taxon>
        <taxon>Callorhinchidae</taxon>
        <taxon>Callorhinchus</taxon>
    </lineage>
</organism>
<proteinExistence type="predicted"/>